<reference evidence="1 2" key="1">
    <citation type="journal article" date="2019" name="Nat. Ecol. Evol.">
        <title>Megaphylogeny resolves global patterns of mushroom evolution.</title>
        <authorList>
            <person name="Varga T."/>
            <person name="Krizsan K."/>
            <person name="Foldi C."/>
            <person name="Dima B."/>
            <person name="Sanchez-Garcia M."/>
            <person name="Sanchez-Ramirez S."/>
            <person name="Szollosi G.J."/>
            <person name="Szarkandi J.G."/>
            <person name="Papp V."/>
            <person name="Albert L."/>
            <person name="Andreopoulos W."/>
            <person name="Angelini C."/>
            <person name="Antonin V."/>
            <person name="Barry K.W."/>
            <person name="Bougher N.L."/>
            <person name="Buchanan P."/>
            <person name="Buyck B."/>
            <person name="Bense V."/>
            <person name="Catcheside P."/>
            <person name="Chovatia M."/>
            <person name="Cooper J."/>
            <person name="Damon W."/>
            <person name="Desjardin D."/>
            <person name="Finy P."/>
            <person name="Geml J."/>
            <person name="Haridas S."/>
            <person name="Hughes K."/>
            <person name="Justo A."/>
            <person name="Karasinski D."/>
            <person name="Kautmanova I."/>
            <person name="Kiss B."/>
            <person name="Kocsube S."/>
            <person name="Kotiranta H."/>
            <person name="LaButti K.M."/>
            <person name="Lechner B.E."/>
            <person name="Liimatainen K."/>
            <person name="Lipzen A."/>
            <person name="Lukacs Z."/>
            <person name="Mihaltcheva S."/>
            <person name="Morgado L.N."/>
            <person name="Niskanen T."/>
            <person name="Noordeloos M.E."/>
            <person name="Ohm R.A."/>
            <person name="Ortiz-Santana B."/>
            <person name="Ovrebo C."/>
            <person name="Racz N."/>
            <person name="Riley R."/>
            <person name="Savchenko A."/>
            <person name="Shiryaev A."/>
            <person name="Soop K."/>
            <person name="Spirin V."/>
            <person name="Szebenyi C."/>
            <person name="Tomsovsky M."/>
            <person name="Tulloss R.E."/>
            <person name="Uehling J."/>
            <person name="Grigoriev I.V."/>
            <person name="Vagvolgyi C."/>
            <person name="Papp T."/>
            <person name="Martin F.M."/>
            <person name="Miettinen O."/>
            <person name="Hibbett D.S."/>
            <person name="Nagy L.G."/>
        </authorList>
    </citation>
    <scope>NUCLEOTIDE SEQUENCE [LARGE SCALE GENOMIC DNA]</scope>
    <source>
        <strain evidence="1 2">NL-1719</strain>
    </source>
</reference>
<name>A0ACD3B2H6_9AGAR</name>
<organism evidence="1 2">
    <name type="scientific">Pluteus cervinus</name>
    <dbReference type="NCBI Taxonomy" id="181527"/>
    <lineage>
        <taxon>Eukaryota</taxon>
        <taxon>Fungi</taxon>
        <taxon>Dikarya</taxon>
        <taxon>Basidiomycota</taxon>
        <taxon>Agaricomycotina</taxon>
        <taxon>Agaricomycetes</taxon>
        <taxon>Agaricomycetidae</taxon>
        <taxon>Agaricales</taxon>
        <taxon>Pluteineae</taxon>
        <taxon>Pluteaceae</taxon>
        <taxon>Pluteus</taxon>
    </lineage>
</organism>
<gene>
    <name evidence="1" type="ORF">BDN72DRAFT_409014</name>
</gene>
<sequence>MAASAADIRSALSIPNTPAPTQPQKKQNATSTKKPDGISRELYSLIGPSAPSLAAQLAKPRLKQKPNFGSGSVKWEMREFKNGARSDGLELRHWVKATTDPEADYPFAKYNAQPSTYDYTQEEYVRFLEDLEWTKEETDYLFALIRDYDLRWYIIHDRYEYPGSTRSMEDLKDRYFSVCRKLVRNRPWSGDETSKNLTLSSFQFDKERELTRKKYILSLDGRTPDQIAEEEALYVEIKRLEQNERRFKKDRDDLLRLLAGIDSGLPEVVEDDPSGLTSDIKKKKKGSMAMDLDSPSTPLSASIPMIKRIPSTKNAAEDALHCIVRSELPPPTSATKAAHPPAFLRSFKIPYPKTAIAPKVVQTLSEIGISHNRLVMPTRHNCALLESLLDQASTLVETKRMVDKLELDARILKTRLGMKDDQDMEAPPPSASIAGGDIGMDMDEPVEGGEAETEEGRAQSVVSTRSARSRDRKHPRGRSMSISSVDTSVAAATRAGTKRQKRS</sequence>
<dbReference type="Proteomes" id="UP000308600">
    <property type="component" value="Unassembled WGS sequence"/>
</dbReference>
<keyword evidence="2" id="KW-1185">Reference proteome</keyword>
<proteinExistence type="predicted"/>
<protein>
    <submittedName>
        <fullName evidence="1">Uncharacterized protein</fullName>
    </submittedName>
</protein>
<evidence type="ECO:0000313" key="1">
    <source>
        <dbReference type="EMBL" id="TFK71791.1"/>
    </source>
</evidence>
<accession>A0ACD3B2H6</accession>
<evidence type="ECO:0000313" key="2">
    <source>
        <dbReference type="Proteomes" id="UP000308600"/>
    </source>
</evidence>
<dbReference type="EMBL" id="ML208293">
    <property type="protein sequence ID" value="TFK71791.1"/>
    <property type="molecule type" value="Genomic_DNA"/>
</dbReference>